<dbReference type="GO" id="GO:0006281">
    <property type="term" value="P:DNA repair"/>
    <property type="evidence" value="ECO:0007669"/>
    <property type="project" value="UniProtKB-ARBA"/>
</dbReference>
<dbReference type="InterPro" id="IPR011335">
    <property type="entry name" value="Restrct_endonuc-II-like"/>
</dbReference>
<proteinExistence type="predicted"/>
<dbReference type="AlphaFoldDB" id="A0A8B8G363"/>
<dbReference type="Gene3D" id="3.90.320.10">
    <property type="match status" value="1"/>
</dbReference>
<gene>
    <name evidence="2" type="primary">LOC112688614</name>
</gene>
<dbReference type="GeneID" id="112688614"/>
<accession>A0A8B8G363</accession>
<dbReference type="Proteomes" id="UP000694846">
    <property type="component" value="Unplaced"/>
</dbReference>
<sequence length="166" mass="19606">MFKKLCSLKIRKKIICGPDTDYGAVNNHELYGQILTMSREDFEEKKLEFLTILKLNKFEIDALQHRIVEQANCEEWVKERFKRLITSNFGKVCKLRKTTFRKNSLISILYQSHYFHGTTAIRYDIQFESIAKDEFEKKFGYEVAPAGLFVDPPSIFSNKARWSYWG</sequence>
<dbReference type="SUPFAM" id="SSF52980">
    <property type="entry name" value="Restriction endonuclease-like"/>
    <property type="match status" value="1"/>
</dbReference>
<evidence type="ECO:0000313" key="2">
    <source>
        <dbReference type="RefSeq" id="XP_025417674.1"/>
    </source>
</evidence>
<keyword evidence="1" id="KW-1185">Reference proteome</keyword>
<dbReference type="InterPro" id="IPR011604">
    <property type="entry name" value="PDDEXK-like_dom_sf"/>
</dbReference>
<protein>
    <submittedName>
        <fullName evidence="2">Uncharacterized protein LOC112688614</fullName>
    </submittedName>
</protein>
<dbReference type="RefSeq" id="XP_025417674.1">
    <property type="nucleotide sequence ID" value="XM_025561889.1"/>
</dbReference>
<organism evidence="1 2">
    <name type="scientific">Sipha flava</name>
    <name type="common">yellow sugarcane aphid</name>
    <dbReference type="NCBI Taxonomy" id="143950"/>
    <lineage>
        <taxon>Eukaryota</taxon>
        <taxon>Metazoa</taxon>
        <taxon>Ecdysozoa</taxon>
        <taxon>Arthropoda</taxon>
        <taxon>Hexapoda</taxon>
        <taxon>Insecta</taxon>
        <taxon>Pterygota</taxon>
        <taxon>Neoptera</taxon>
        <taxon>Paraneoptera</taxon>
        <taxon>Hemiptera</taxon>
        <taxon>Sternorrhyncha</taxon>
        <taxon>Aphidomorpha</taxon>
        <taxon>Aphidoidea</taxon>
        <taxon>Aphididae</taxon>
        <taxon>Sipha</taxon>
    </lineage>
</organism>
<dbReference type="OrthoDB" id="8194943at2759"/>
<name>A0A8B8G363_9HEMI</name>
<reference evidence="2" key="1">
    <citation type="submission" date="2025-08" db="UniProtKB">
        <authorList>
            <consortium name="RefSeq"/>
        </authorList>
    </citation>
    <scope>IDENTIFICATION</scope>
    <source>
        <tissue evidence="2">Whole body</tissue>
    </source>
</reference>
<evidence type="ECO:0000313" key="1">
    <source>
        <dbReference type="Proteomes" id="UP000694846"/>
    </source>
</evidence>